<dbReference type="CDD" id="cd02933">
    <property type="entry name" value="OYE_like_FMN"/>
    <property type="match status" value="1"/>
</dbReference>
<reference evidence="3" key="1">
    <citation type="submission" date="2023-06" db="EMBL/GenBank/DDBJ databases">
        <title>Genome-scale phylogeny and comparative genomics of the fungal order Sordariales.</title>
        <authorList>
            <consortium name="Lawrence Berkeley National Laboratory"/>
            <person name="Hensen N."/>
            <person name="Bonometti L."/>
            <person name="Westerberg I."/>
            <person name="Brannstrom I.O."/>
            <person name="Guillou S."/>
            <person name="Cros-Aarteil S."/>
            <person name="Calhoun S."/>
            <person name="Haridas S."/>
            <person name="Kuo A."/>
            <person name="Mondo S."/>
            <person name="Pangilinan J."/>
            <person name="Riley R."/>
            <person name="Labutti K."/>
            <person name="Andreopoulos B."/>
            <person name="Lipzen A."/>
            <person name="Chen C."/>
            <person name="Yanf M."/>
            <person name="Daum C."/>
            <person name="Ng V."/>
            <person name="Clum A."/>
            <person name="Steindorff A."/>
            <person name="Ohm R."/>
            <person name="Martin F."/>
            <person name="Silar P."/>
            <person name="Natvig D."/>
            <person name="Lalanne C."/>
            <person name="Gautier V."/>
            <person name="Ament-Velasquez S.L."/>
            <person name="Kruys A."/>
            <person name="Hutchinson M.I."/>
            <person name="Powell A.J."/>
            <person name="Barry K."/>
            <person name="Miller A.N."/>
            <person name="Grigoriev I.V."/>
            <person name="Debuchy R."/>
            <person name="Gladieux P."/>
            <person name="Thoren M.H."/>
            <person name="Johannesson H."/>
        </authorList>
    </citation>
    <scope>NUCLEOTIDE SEQUENCE</scope>
    <source>
        <strain evidence="3">CBS 307.81</strain>
    </source>
</reference>
<keyword evidence="1" id="KW-0285">Flavoprotein</keyword>
<comment type="caution">
    <text evidence="3">The sequence shown here is derived from an EMBL/GenBank/DDBJ whole genome shotgun (WGS) entry which is preliminary data.</text>
</comment>
<evidence type="ECO:0000313" key="3">
    <source>
        <dbReference type="EMBL" id="KAK0671651.1"/>
    </source>
</evidence>
<dbReference type="InterPro" id="IPR001155">
    <property type="entry name" value="OxRdtase_FMN_N"/>
</dbReference>
<dbReference type="AlphaFoldDB" id="A0AA39ZIQ0"/>
<evidence type="ECO:0000256" key="1">
    <source>
        <dbReference type="ARBA" id="ARBA00022630"/>
    </source>
</evidence>
<sequence>MSNSKLFQPLQLTPSITLKHRIAMAPLTRFRSTDEHVPIVPLMKEYYSQRASAPGGTLLVTEGVFISPTAGGMNNVPGIWSKEQIAAWKEITDGVHAQGSFIYLQLWALGRAALGDVAKAEGFTVKAPSAIAIPDTDGVVTPEEMTVDDIKQKISEYAQAATNAIEAGFDGVEIHGANGYLVDQFIQDNSNQRTDQYGGSIENRSRFAVEVVDAVTAAVGEEKVGIRLSPWSVFQGMKMKNPVPQFSDVIRKISERHPNMSYLHLVETRIAGNRDEANDNDEETLDFALDIWKRPVLIAGGLTPETARKLVDEDLKERDNVVAVFGRYFISTPDIVFRIREGIDLNEYDRSTFYIPKSPKGYIDQPFSKEFEKVYGQGIKAQI</sequence>
<dbReference type="Pfam" id="PF00724">
    <property type="entry name" value="Oxidored_FMN"/>
    <property type="match status" value="1"/>
</dbReference>
<dbReference type="Gene3D" id="3.20.20.70">
    <property type="entry name" value="Aldolase class I"/>
    <property type="match status" value="1"/>
</dbReference>
<keyword evidence="4" id="KW-1185">Reference proteome</keyword>
<proteinExistence type="predicted"/>
<gene>
    <name evidence="3" type="ORF">QBC41DRAFT_315268</name>
</gene>
<dbReference type="SUPFAM" id="SSF51395">
    <property type="entry name" value="FMN-linked oxidoreductases"/>
    <property type="match status" value="1"/>
</dbReference>
<feature type="domain" description="NADH:flavin oxidoreductase/NADH oxidase N-terminal" evidence="2">
    <location>
        <begin position="5"/>
        <end position="346"/>
    </location>
</feature>
<dbReference type="FunFam" id="3.20.20.70:FF:000138">
    <property type="entry name" value="NADPH dehydrogenase 1"/>
    <property type="match status" value="1"/>
</dbReference>
<dbReference type="InterPro" id="IPR013785">
    <property type="entry name" value="Aldolase_TIM"/>
</dbReference>
<dbReference type="EMBL" id="JAULSY010000019">
    <property type="protein sequence ID" value="KAK0671651.1"/>
    <property type="molecule type" value="Genomic_DNA"/>
</dbReference>
<dbReference type="InterPro" id="IPR045247">
    <property type="entry name" value="Oye-like"/>
</dbReference>
<dbReference type="PANTHER" id="PTHR22893">
    <property type="entry name" value="NADH OXIDOREDUCTASE-RELATED"/>
    <property type="match status" value="1"/>
</dbReference>
<evidence type="ECO:0000313" key="4">
    <source>
        <dbReference type="Proteomes" id="UP001174997"/>
    </source>
</evidence>
<dbReference type="GO" id="GO:0010181">
    <property type="term" value="F:FMN binding"/>
    <property type="evidence" value="ECO:0007669"/>
    <property type="project" value="InterPro"/>
</dbReference>
<protein>
    <recommendedName>
        <fullName evidence="2">NADH:flavin oxidoreductase/NADH oxidase N-terminal domain-containing protein</fullName>
    </recommendedName>
</protein>
<dbReference type="Proteomes" id="UP001174997">
    <property type="component" value="Unassembled WGS sequence"/>
</dbReference>
<dbReference type="PANTHER" id="PTHR22893:SF91">
    <property type="entry name" value="NADPH DEHYDROGENASE 2-RELATED"/>
    <property type="match status" value="1"/>
</dbReference>
<evidence type="ECO:0000259" key="2">
    <source>
        <dbReference type="Pfam" id="PF00724"/>
    </source>
</evidence>
<dbReference type="GO" id="GO:0003959">
    <property type="term" value="F:NADPH dehydrogenase activity"/>
    <property type="evidence" value="ECO:0007669"/>
    <property type="project" value="TreeGrafter"/>
</dbReference>
<organism evidence="3 4">
    <name type="scientific">Cercophora samala</name>
    <dbReference type="NCBI Taxonomy" id="330535"/>
    <lineage>
        <taxon>Eukaryota</taxon>
        <taxon>Fungi</taxon>
        <taxon>Dikarya</taxon>
        <taxon>Ascomycota</taxon>
        <taxon>Pezizomycotina</taxon>
        <taxon>Sordariomycetes</taxon>
        <taxon>Sordariomycetidae</taxon>
        <taxon>Sordariales</taxon>
        <taxon>Lasiosphaeriaceae</taxon>
        <taxon>Cercophora</taxon>
    </lineage>
</organism>
<name>A0AA39ZIQ0_9PEZI</name>
<accession>A0AA39ZIQ0</accession>